<dbReference type="PANTHER" id="PTHR37445">
    <property type="entry name" value="PROTEIN CBG24663"/>
    <property type="match status" value="1"/>
</dbReference>
<dbReference type="Gene3D" id="3.30.40.10">
    <property type="entry name" value="Zinc/RING finger domain, C3HC4 (zinc finger)"/>
    <property type="match status" value="1"/>
</dbReference>
<dbReference type="Pfam" id="PF00628">
    <property type="entry name" value="PHD"/>
    <property type="match status" value="1"/>
</dbReference>
<proteinExistence type="predicted"/>
<dbReference type="GO" id="GO:0008270">
    <property type="term" value="F:zinc ion binding"/>
    <property type="evidence" value="ECO:0007669"/>
    <property type="project" value="UniProtKB-KW"/>
</dbReference>
<dbReference type="InterPro" id="IPR013083">
    <property type="entry name" value="Znf_RING/FYVE/PHD"/>
</dbReference>
<dbReference type="SUPFAM" id="SSF57903">
    <property type="entry name" value="FYVE/PHD zinc finger"/>
    <property type="match status" value="1"/>
</dbReference>
<protein>
    <recommendedName>
        <fullName evidence="5">PHD-type domain-containing protein</fullName>
    </recommendedName>
</protein>
<evidence type="ECO:0000313" key="6">
    <source>
        <dbReference type="EMBL" id="KAA0200511.1"/>
    </source>
</evidence>
<keyword evidence="1" id="KW-0479">Metal-binding</keyword>
<comment type="caution">
    <text evidence="6">The sequence shown here is derived from an EMBL/GenBank/DDBJ whole genome shotgun (WGS) entry which is preliminary data.</text>
</comment>
<evidence type="ECO:0000256" key="3">
    <source>
        <dbReference type="ARBA" id="ARBA00022833"/>
    </source>
</evidence>
<dbReference type="PANTHER" id="PTHR37445:SF3">
    <property type="entry name" value="ZINC FINGER PHD-TYPE DOMAIN-CONTAINING PROTEIN"/>
    <property type="match status" value="1"/>
</dbReference>
<feature type="domain" description="PHD-type" evidence="5">
    <location>
        <begin position="20"/>
        <end position="74"/>
    </location>
</feature>
<accession>A0A6A0H5K9</accession>
<evidence type="ECO:0000259" key="5">
    <source>
        <dbReference type="Pfam" id="PF00628"/>
    </source>
</evidence>
<dbReference type="InterPro" id="IPR019787">
    <property type="entry name" value="Znf_PHD-finger"/>
</dbReference>
<evidence type="ECO:0000256" key="1">
    <source>
        <dbReference type="ARBA" id="ARBA00022723"/>
    </source>
</evidence>
<organism evidence="6">
    <name type="scientific">Hyalella azteca</name>
    <name type="common">Amphipod</name>
    <dbReference type="NCBI Taxonomy" id="294128"/>
    <lineage>
        <taxon>Eukaryota</taxon>
        <taxon>Metazoa</taxon>
        <taxon>Ecdysozoa</taxon>
        <taxon>Arthropoda</taxon>
        <taxon>Crustacea</taxon>
        <taxon>Multicrustacea</taxon>
        <taxon>Malacostraca</taxon>
        <taxon>Eumalacostraca</taxon>
        <taxon>Peracarida</taxon>
        <taxon>Amphipoda</taxon>
        <taxon>Senticaudata</taxon>
        <taxon>Talitrida</taxon>
        <taxon>Talitroidea</taxon>
        <taxon>Hyalellidae</taxon>
        <taxon>Hyalella</taxon>
    </lineage>
</organism>
<dbReference type="EMBL" id="JQDR03006244">
    <property type="protein sequence ID" value="KAA0200511.1"/>
    <property type="molecule type" value="Genomic_DNA"/>
</dbReference>
<reference evidence="6" key="2">
    <citation type="journal article" date="2018" name="Environ. Sci. Technol.">
        <title>The Toxicogenome of Hyalella azteca: A Model for Sediment Ecotoxicology and Evolutionary Toxicology.</title>
        <authorList>
            <person name="Poynton H.C."/>
            <person name="Hasenbein S."/>
            <person name="Benoit J.B."/>
            <person name="Sepulveda M.S."/>
            <person name="Poelchau M.F."/>
            <person name="Hughes D.S.T."/>
            <person name="Murali S.C."/>
            <person name="Chen S."/>
            <person name="Glastad K.M."/>
            <person name="Goodisman M.A.D."/>
            <person name="Werren J.H."/>
            <person name="Vineis J.H."/>
            <person name="Bowen J.L."/>
            <person name="Friedrich M."/>
            <person name="Jones J."/>
            <person name="Robertson H.M."/>
            <person name="Feyereisen R."/>
            <person name="Mechler-Hickson A."/>
            <person name="Mathers N."/>
            <person name="Lee C.E."/>
            <person name="Colbourne J.K."/>
            <person name="Biales A."/>
            <person name="Johnston J.S."/>
            <person name="Wellborn G.A."/>
            <person name="Rosendale A.J."/>
            <person name="Cridge A.G."/>
            <person name="Munoz-Torres M.C."/>
            <person name="Bain P.A."/>
            <person name="Manny A.R."/>
            <person name="Major K.M."/>
            <person name="Lambert F.N."/>
            <person name="Vulpe C.D."/>
            <person name="Tuck P."/>
            <person name="Blalock B.J."/>
            <person name="Lin Y.Y."/>
            <person name="Smith M.E."/>
            <person name="Ochoa-Acuna H."/>
            <person name="Chen M.M."/>
            <person name="Childers C.P."/>
            <person name="Qu J."/>
            <person name="Dugan S."/>
            <person name="Lee S.L."/>
            <person name="Chao H."/>
            <person name="Dinh H."/>
            <person name="Han Y."/>
            <person name="Doddapaneni H."/>
            <person name="Worley K.C."/>
            <person name="Muzny D.M."/>
            <person name="Gibbs R.A."/>
            <person name="Richards S."/>
        </authorList>
    </citation>
    <scope>NUCLEOTIDE SEQUENCE</scope>
    <source>
        <strain evidence="6">HAZT.00-mixed</strain>
        <tissue evidence="6">Whole organism</tissue>
    </source>
</reference>
<dbReference type="CDD" id="cd15489">
    <property type="entry name" value="PHD_SF"/>
    <property type="match status" value="1"/>
</dbReference>
<keyword evidence="3" id="KW-0862">Zinc</keyword>
<dbReference type="AlphaFoldDB" id="A0A6A0H5K9"/>
<keyword evidence="2" id="KW-0863">Zinc-finger</keyword>
<evidence type="ECO:0000256" key="2">
    <source>
        <dbReference type="ARBA" id="ARBA00022771"/>
    </source>
</evidence>
<evidence type="ECO:0000256" key="4">
    <source>
        <dbReference type="SAM" id="MobiDB-lite"/>
    </source>
</evidence>
<dbReference type="InterPro" id="IPR011011">
    <property type="entry name" value="Znf_FYVE_PHD"/>
</dbReference>
<reference evidence="6" key="1">
    <citation type="submission" date="2014-08" db="EMBL/GenBank/DDBJ databases">
        <authorList>
            <person name="Murali S."/>
            <person name="Richards S."/>
            <person name="Bandaranaike D."/>
            <person name="Bellair M."/>
            <person name="Blankenburg K."/>
            <person name="Chao H."/>
            <person name="Dinh H."/>
            <person name="Doddapaneni H."/>
            <person name="Dugan-Rocha S."/>
            <person name="Elkadiri S."/>
            <person name="Gnanaolivu R."/>
            <person name="Hughes D."/>
            <person name="Lee S."/>
            <person name="Li M."/>
            <person name="Ming W."/>
            <person name="Munidasa M."/>
            <person name="Muniz J."/>
            <person name="Nguyen L."/>
            <person name="Osuji N."/>
            <person name="Pu L.-L."/>
            <person name="Puazo M."/>
            <person name="Skinner E."/>
            <person name="Qu C."/>
            <person name="Quiroz J."/>
            <person name="Raj R."/>
            <person name="Weissenberger G."/>
            <person name="Xin Y."/>
            <person name="Zou X."/>
            <person name="Han Y."/>
            <person name="Worley K."/>
            <person name="Muzny D."/>
            <person name="Gibbs R."/>
        </authorList>
    </citation>
    <scope>NUCLEOTIDE SEQUENCE</scope>
    <source>
        <strain evidence="6">HAZT.00-mixed</strain>
        <tissue evidence="6">Whole organism</tissue>
    </source>
</reference>
<sequence>MTSTRRGTASAQLGQKAKDCGICTKIVTARDKALKCEICEQWYHTSCEKIEDDEYEFILKDSKKDCPRLHWYCTKQCNQVASKFLNGMTEIQRQVDNLTEHVALVERKITDVREGKFTQKMIDSVKEITKEEVHVQPSEEKLEELMGILDSRGKEHITELEERMKRKHNLMLFHLPESKNKDREARLREEKEQINELLTEVKVDHKPLELRRIGKFTEAAKPEEQKHRPVRLTFSSETMRDEVLRAYHRARKEEPANDQTDAKLCMTLALRRDLTPQERKEEDRLFEELKAKRQQSEQSGDENAHWIRRNGRVVNIGRYPRQGEGDR</sequence>
<reference evidence="6" key="3">
    <citation type="submission" date="2019-06" db="EMBL/GenBank/DDBJ databases">
        <authorList>
            <person name="Poynton C."/>
            <person name="Hasenbein S."/>
            <person name="Benoit J.B."/>
            <person name="Sepulveda M.S."/>
            <person name="Poelchau M.F."/>
            <person name="Murali S.C."/>
            <person name="Chen S."/>
            <person name="Glastad K.M."/>
            <person name="Werren J.H."/>
            <person name="Vineis J.H."/>
            <person name="Bowen J.L."/>
            <person name="Friedrich M."/>
            <person name="Jones J."/>
            <person name="Robertson H.M."/>
            <person name="Feyereisen R."/>
            <person name="Mechler-Hickson A."/>
            <person name="Mathers N."/>
            <person name="Lee C.E."/>
            <person name="Colbourne J.K."/>
            <person name="Biales A."/>
            <person name="Johnston J.S."/>
            <person name="Wellborn G.A."/>
            <person name="Rosendale A.J."/>
            <person name="Cridge A.G."/>
            <person name="Munoz-Torres M.C."/>
            <person name="Bain P.A."/>
            <person name="Manny A.R."/>
            <person name="Major K.M."/>
            <person name="Lambert F.N."/>
            <person name="Vulpe C.D."/>
            <person name="Tuck P."/>
            <person name="Blalock B.J."/>
            <person name="Lin Y.-Y."/>
            <person name="Smith M.E."/>
            <person name="Ochoa-Acuna H."/>
            <person name="Chen M.-J.M."/>
            <person name="Childers C.P."/>
            <person name="Qu J."/>
            <person name="Dugan S."/>
            <person name="Lee S.L."/>
            <person name="Chao H."/>
            <person name="Dinh H."/>
            <person name="Han Y."/>
            <person name="Doddapaneni H."/>
            <person name="Worley K.C."/>
            <person name="Muzny D.M."/>
            <person name="Gibbs R.A."/>
            <person name="Richards S."/>
        </authorList>
    </citation>
    <scope>NUCLEOTIDE SEQUENCE</scope>
    <source>
        <strain evidence="6">HAZT.00-mixed</strain>
        <tissue evidence="6">Whole organism</tissue>
    </source>
</reference>
<feature type="region of interest" description="Disordered" evidence="4">
    <location>
        <begin position="288"/>
        <end position="327"/>
    </location>
</feature>
<name>A0A6A0H5K9_HYAAZ</name>
<dbReference type="Proteomes" id="UP000711488">
    <property type="component" value="Unassembled WGS sequence"/>
</dbReference>
<gene>
    <name evidence="6" type="ORF">HAZT_HAZT010704</name>
</gene>